<name>A0A382NJ00_9ZZZZ</name>
<feature type="transmembrane region" description="Helical" evidence="2">
    <location>
        <begin position="12"/>
        <end position="29"/>
    </location>
</feature>
<keyword evidence="1" id="KW-0677">Repeat</keyword>
<dbReference type="SUPFAM" id="SSF82185">
    <property type="entry name" value="Histone H3 K4-specific methyltransferase SET7/9 N-terminal domain"/>
    <property type="match status" value="1"/>
</dbReference>
<dbReference type="PANTHER" id="PTHR43215">
    <property type="entry name" value="RADIAL SPOKE HEAD 1 HOMOLOG"/>
    <property type="match status" value="1"/>
</dbReference>
<dbReference type="Pfam" id="PF02493">
    <property type="entry name" value="MORN"/>
    <property type="match status" value="4"/>
</dbReference>
<keyword evidence="2" id="KW-1133">Transmembrane helix</keyword>
<keyword evidence="2" id="KW-0472">Membrane</keyword>
<evidence type="ECO:0000313" key="3">
    <source>
        <dbReference type="EMBL" id="SVC59672.1"/>
    </source>
</evidence>
<protein>
    <submittedName>
        <fullName evidence="3">Uncharacterized protein</fullName>
    </submittedName>
</protein>
<organism evidence="3">
    <name type="scientific">marine metagenome</name>
    <dbReference type="NCBI Taxonomy" id="408172"/>
    <lineage>
        <taxon>unclassified sequences</taxon>
        <taxon>metagenomes</taxon>
        <taxon>ecological metagenomes</taxon>
    </lineage>
</organism>
<evidence type="ECO:0000256" key="1">
    <source>
        <dbReference type="ARBA" id="ARBA00022737"/>
    </source>
</evidence>
<evidence type="ECO:0000256" key="2">
    <source>
        <dbReference type="SAM" id="Phobius"/>
    </source>
</evidence>
<keyword evidence="2" id="KW-0812">Transmembrane</keyword>
<dbReference type="EMBL" id="UINC01099980">
    <property type="protein sequence ID" value="SVC59672.1"/>
    <property type="molecule type" value="Genomic_DNA"/>
</dbReference>
<dbReference type="InterPro" id="IPR003409">
    <property type="entry name" value="MORN"/>
</dbReference>
<dbReference type="AlphaFoldDB" id="A0A382NJ00"/>
<reference evidence="3" key="1">
    <citation type="submission" date="2018-05" db="EMBL/GenBank/DDBJ databases">
        <authorList>
            <person name="Lanie J.A."/>
            <person name="Ng W.-L."/>
            <person name="Kazmierczak K.M."/>
            <person name="Andrzejewski T.M."/>
            <person name="Davidsen T.M."/>
            <person name="Wayne K.J."/>
            <person name="Tettelin H."/>
            <person name="Glass J.I."/>
            <person name="Rusch D."/>
            <person name="Podicherti R."/>
            <person name="Tsui H.-C.T."/>
            <person name="Winkler M.E."/>
        </authorList>
    </citation>
    <scope>NUCLEOTIDE SEQUENCE</scope>
</reference>
<dbReference type="PANTHER" id="PTHR43215:SF14">
    <property type="entry name" value="RADIAL SPOKE HEAD 1 HOMOLOG"/>
    <property type="match status" value="1"/>
</dbReference>
<gene>
    <name evidence="3" type="ORF">METZ01_LOCUS312526</name>
</gene>
<sequence>MCSPKPQIGNQVRHILIITISILLLSSFLTSCEKKNGPGTETYEDGSSYVGVFKDGERNGQGTYTYGKGEWEGDKYVGDWKDGKRTGQGSYTWSNGNNYIGDWKDGK</sequence>
<dbReference type="Gene3D" id="2.20.110.10">
    <property type="entry name" value="Histone H3 K4-specific methyltransferase SET7/9 N-terminal domain"/>
    <property type="match status" value="2"/>
</dbReference>
<dbReference type="SMART" id="SM00698">
    <property type="entry name" value="MORN"/>
    <property type="match status" value="2"/>
</dbReference>
<dbReference type="PROSITE" id="PS51257">
    <property type="entry name" value="PROKAR_LIPOPROTEIN"/>
    <property type="match status" value="1"/>
</dbReference>
<dbReference type="GO" id="GO:0005829">
    <property type="term" value="C:cytosol"/>
    <property type="evidence" value="ECO:0007669"/>
    <property type="project" value="TreeGrafter"/>
</dbReference>
<proteinExistence type="predicted"/>
<accession>A0A382NJ00</accession>